<sequence>MRHYTKAEWRKIPEAYKGRWEPTPLNLERVKSGELPAEYIGKRNTIVNDEHHGTVLITEGAHFVIDE</sequence>
<protein>
    <submittedName>
        <fullName evidence="1">Uncharacterized protein</fullName>
    </submittedName>
</protein>
<dbReference type="RefSeq" id="WP_158401675.1">
    <property type="nucleotide sequence ID" value="NZ_CP186691.1"/>
</dbReference>
<accession>A0A329TT61</accession>
<gene>
    <name evidence="1" type="ORF">C4N26_13090</name>
</gene>
<dbReference type="EMBL" id="PRLB01000016">
    <property type="protein sequence ID" value="RAW51806.1"/>
    <property type="molecule type" value="Genomic_DNA"/>
</dbReference>
<reference evidence="1 2" key="1">
    <citation type="submission" date="2018-02" db="EMBL/GenBank/DDBJ databases">
        <title>Complete genome sequencing of Faecalibacterium prausnitzii strains isolated from the human gut.</title>
        <authorList>
            <person name="Fitzgerald B.C."/>
            <person name="Shkoporov A.N."/>
            <person name="Ross P.R."/>
            <person name="Hill C."/>
        </authorList>
    </citation>
    <scope>NUCLEOTIDE SEQUENCE [LARGE SCALE GENOMIC DNA]</scope>
    <source>
        <strain evidence="1 2">APC942/32-1</strain>
    </source>
</reference>
<evidence type="ECO:0000313" key="2">
    <source>
        <dbReference type="Proteomes" id="UP000251144"/>
    </source>
</evidence>
<proteinExistence type="predicted"/>
<evidence type="ECO:0000313" key="1">
    <source>
        <dbReference type="EMBL" id="RAW51806.1"/>
    </source>
</evidence>
<dbReference type="AlphaFoldDB" id="A0A329TT61"/>
<dbReference type="OrthoDB" id="2084979at2"/>
<name>A0A329TT61_9FIRM</name>
<organism evidence="1 2">
    <name type="scientific">Faecalibacterium prausnitzii</name>
    <dbReference type="NCBI Taxonomy" id="853"/>
    <lineage>
        <taxon>Bacteria</taxon>
        <taxon>Bacillati</taxon>
        <taxon>Bacillota</taxon>
        <taxon>Clostridia</taxon>
        <taxon>Eubacteriales</taxon>
        <taxon>Oscillospiraceae</taxon>
        <taxon>Faecalibacterium</taxon>
    </lineage>
</organism>
<comment type="caution">
    <text evidence="1">The sequence shown here is derived from an EMBL/GenBank/DDBJ whole genome shotgun (WGS) entry which is preliminary data.</text>
</comment>
<dbReference type="Proteomes" id="UP000251144">
    <property type="component" value="Unassembled WGS sequence"/>
</dbReference>